<organism evidence="1 2">
    <name type="scientific">Acaulospora colombiana</name>
    <dbReference type="NCBI Taxonomy" id="27376"/>
    <lineage>
        <taxon>Eukaryota</taxon>
        <taxon>Fungi</taxon>
        <taxon>Fungi incertae sedis</taxon>
        <taxon>Mucoromycota</taxon>
        <taxon>Glomeromycotina</taxon>
        <taxon>Glomeromycetes</taxon>
        <taxon>Diversisporales</taxon>
        <taxon>Acaulosporaceae</taxon>
        <taxon>Acaulospora</taxon>
    </lineage>
</organism>
<name>A0ACA9P6A3_9GLOM</name>
<evidence type="ECO:0000313" key="2">
    <source>
        <dbReference type="Proteomes" id="UP000789525"/>
    </source>
</evidence>
<sequence>YRSHSTTTLGYLEQALKVFHSLKNVFIKNQARRGKNGVIRHFSIPKLAGLHAYLYHIPRMGTAVQFSTEITENCHQTMAKMAYRATNRKDFFVQMCAYLNRDAIFSLMEDLSNWAAGSGVRELAIHGVAGSLSNSFVERMAAAAKRQEQLEIRRQSRARNAHVWLTVKPDQQNILYDSIAQFYGLHGHRIALTQLLDQYSTRDFPVDLATLHCDVWFRFRIQRPTVQDEDELADTRTVQAIPPPVQKNRHGLCNCVLIKDDPNAEDTGVKGADNSCLHHTHCTTHLWFTTIASRRYQPVPKQISICTKLSTSMIKINVALERLCLSVQSAGWCSLFHRLDDA</sequence>
<accession>A0ACA9P6A3</accession>
<dbReference type="EMBL" id="CAJVPT010030281">
    <property type="protein sequence ID" value="CAG8693923.1"/>
    <property type="molecule type" value="Genomic_DNA"/>
</dbReference>
<gene>
    <name evidence="1" type="ORF">ACOLOM_LOCUS9952</name>
</gene>
<reference evidence="1" key="1">
    <citation type="submission" date="2021-06" db="EMBL/GenBank/DDBJ databases">
        <authorList>
            <person name="Kallberg Y."/>
            <person name="Tangrot J."/>
            <person name="Rosling A."/>
        </authorList>
    </citation>
    <scope>NUCLEOTIDE SEQUENCE</scope>
    <source>
        <strain evidence="1">CL356</strain>
    </source>
</reference>
<comment type="caution">
    <text evidence="1">The sequence shown here is derived from an EMBL/GenBank/DDBJ whole genome shotgun (WGS) entry which is preliminary data.</text>
</comment>
<evidence type="ECO:0000313" key="1">
    <source>
        <dbReference type="EMBL" id="CAG8693923.1"/>
    </source>
</evidence>
<proteinExistence type="predicted"/>
<protein>
    <submittedName>
        <fullName evidence="1">16663_t:CDS:1</fullName>
    </submittedName>
</protein>
<feature type="non-terminal residue" evidence="1">
    <location>
        <position position="1"/>
    </location>
</feature>
<keyword evidence="2" id="KW-1185">Reference proteome</keyword>
<dbReference type="Proteomes" id="UP000789525">
    <property type="component" value="Unassembled WGS sequence"/>
</dbReference>